<dbReference type="InParanoid" id="A0A0P0XSN9"/>
<evidence type="ECO:0000313" key="2">
    <source>
        <dbReference type="Proteomes" id="UP000059680"/>
    </source>
</evidence>
<dbReference type="EMBL" id="AP014966">
    <property type="protein sequence ID" value="BAT10310.1"/>
    <property type="molecule type" value="Genomic_DNA"/>
</dbReference>
<reference evidence="2" key="1">
    <citation type="journal article" date="2005" name="Nature">
        <title>The map-based sequence of the rice genome.</title>
        <authorList>
            <consortium name="International rice genome sequencing project (IRGSP)"/>
            <person name="Matsumoto T."/>
            <person name="Wu J."/>
            <person name="Kanamori H."/>
            <person name="Katayose Y."/>
            <person name="Fujisawa M."/>
            <person name="Namiki N."/>
            <person name="Mizuno H."/>
            <person name="Yamamoto K."/>
            <person name="Antonio B.A."/>
            <person name="Baba T."/>
            <person name="Sakata K."/>
            <person name="Nagamura Y."/>
            <person name="Aoki H."/>
            <person name="Arikawa K."/>
            <person name="Arita K."/>
            <person name="Bito T."/>
            <person name="Chiden Y."/>
            <person name="Fujitsuka N."/>
            <person name="Fukunaka R."/>
            <person name="Hamada M."/>
            <person name="Harada C."/>
            <person name="Hayashi A."/>
            <person name="Hijishita S."/>
            <person name="Honda M."/>
            <person name="Hosokawa S."/>
            <person name="Ichikawa Y."/>
            <person name="Idonuma A."/>
            <person name="Iijima M."/>
            <person name="Ikeda M."/>
            <person name="Ikeno M."/>
            <person name="Ito K."/>
            <person name="Ito S."/>
            <person name="Ito T."/>
            <person name="Ito Y."/>
            <person name="Ito Y."/>
            <person name="Iwabuchi A."/>
            <person name="Kamiya K."/>
            <person name="Karasawa W."/>
            <person name="Kurita K."/>
            <person name="Katagiri S."/>
            <person name="Kikuta A."/>
            <person name="Kobayashi H."/>
            <person name="Kobayashi N."/>
            <person name="Machita K."/>
            <person name="Maehara T."/>
            <person name="Masukawa M."/>
            <person name="Mizubayashi T."/>
            <person name="Mukai Y."/>
            <person name="Nagasaki H."/>
            <person name="Nagata Y."/>
            <person name="Naito S."/>
            <person name="Nakashima M."/>
            <person name="Nakama Y."/>
            <person name="Nakamichi Y."/>
            <person name="Nakamura M."/>
            <person name="Meguro A."/>
            <person name="Negishi M."/>
            <person name="Ohta I."/>
            <person name="Ohta T."/>
            <person name="Okamoto M."/>
            <person name="Ono N."/>
            <person name="Saji S."/>
            <person name="Sakaguchi M."/>
            <person name="Sakai K."/>
            <person name="Shibata M."/>
            <person name="Shimokawa T."/>
            <person name="Song J."/>
            <person name="Takazaki Y."/>
            <person name="Terasawa K."/>
            <person name="Tsugane M."/>
            <person name="Tsuji K."/>
            <person name="Ueda S."/>
            <person name="Waki K."/>
            <person name="Yamagata H."/>
            <person name="Yamamoto M."/>
            <person name="Yamamoto S."/>
            <person name="Yamane H."/>
            <person name="Yoshiki S."/>
            <person name="Yoshihara R."/>
            <person name="Yukawa K."/>
            <person name="Zhong H."/>
            <person name="Yano M."/>
            <person name="Yuan Q."/>
            <person name="Ouyang S."/>
            <person name="Liu J."/>
            <person name="Jones K.M."/>
            <person name="Gansberger K."/>
            <person name="Moffat K."/>
            <person name="Hill J."/>
            <person name="Bera J."/>
            <person name="Fadrosh D."/>
            <person name="Jin S."/>
            <person name="Johri S."/>
            <person name="Kim M."/>
            <person name="Overton L."/>
            <person name="Reardon M."/>
            <person name="Tsitrin T."/>
            <person name="Vuong H."/>
            <person name="Weaver B."/>
            <person name="Ciecko A."/>
            <person name="Tallon L."/>
            <person name="Jackson J."/>
            <person name="Pai G."/>
            <person name="Aken S.V."/>
            <person name="Utterback T."/>
            <person name="Reidmuller S."/>
            <person name="Feldblyum T."/>
            <person name="Hsiao J."/>
            <person name="Zismann V."/>
            <person name="Iobst S."/>
            <person name="de Vazeille A.R."/>
            <person name="Buell C.R."/>
            <person name="Ying K."/>
            <person name="Li Y."/>
            <person name="Lu T."/>
            <person name="Huang Y."/>
            <person name="Zhao Q."/>
            <person name="Feng Q."/>
            <person name="Zhang L."/>
            <person name="Zhu J."/>
            <person name="Weng Q."/>
            <person name="Mu J."/>
            <person name="Lu Y."/>
            <person name="Fan D."/>
            <person name="Liu Y."/>
            <person name="Guan J."/>
            <person name="Zhang Y."/>
            <person name="Yu S."/>
            <person name="Liu X."/>
            <person name="Zhang Y."/>
            <person name="Hong G."/>
            <person name="Han B."/>
            <person name="Choisne N."/>
            <person name="Demange N."/>
            <person name="Orjeda G."/>
            <person name="Samain S."/>
            <person name="Cattolico L."/>
            <person name="Pelletier E."/>
            <person name="Couloux A."/>
            <person name="Segurens B."/>
            <person name="Wincker P."/>
            <person name="D'Hont A."/>
            <person name="Scarpelli C."/>
            <person name="Weissenbach J."/>
            <person name="Salanoubat M."/>
            <person name="Quetier F."/>
            <person name="Yu Y."/>
            <person name="Kim H.R."/>
            <person name="Rambo T."/>
            <person name="Currie J."/>
            <person name="Collura K."/>
            <person name="Luo M."/>
            <person name="Yang T."/>
            <person name="Ammiraju J.S.S."/>
            <person name="Engler F."/>
            <person name="Soderlund C."/>
            <person name="Wing R.A."/>
            <person name="Palmer L.E."/>
            <person name="de la Bastide M."/>
            <person name="Spiegel L."/>
            <person name="Nascimento L."/>
            <person name="Zutavern T."/>
            <person name="O'Shaughnessy A."/>
            <person name="Dike S."/>
            <person name="Dedhia N."/>
            <person name="Preston R."/>
            <person name="Balija V."/>
            <person name="McCombie W.R."/>
            <person name="Chow T."/>
            <person name="Chen H."/>
            <person name="Chung M."/>
            <person name="Chen C."/>
            <person name="Shaw J."/>
            <person name="Wu H."/>
            <person name="Hsiao K."/>
            <person name="Chao Y."/>
            <person name="Chu M."/>
            <person name="Cheng C."/>
            <person name="Hour A."/>
            <person name="Lee P."/>
            <person name="Lin S."/>
            <person name="Lin Y."/>
            <person name="Liou J."/>
            <person name="Liu S."/>
            <person name="Hsing Y."/>
            <person name="Raghuvanshi S."/>
            <person name="Mohanty A."/>
            <person name="Bharti A.K."/>
            <person name="Gaur A."/>
            <person name="Gupta V."/>
            <person name="Kumar D."/>
            <person name="Ravi V."/>
            <person name="Vij S."/>
            <person name="Kapur A."/>
            <person name="Khurana P."/>
            <person name="Khurana P."/>
            <person name="Khurana J.P."/>
            <person name="Tyagi A.K."/>
            <person name="Gaikwad K."/>
            <person name="Singh A."/>
            <person name="Dalal V."/>
            <person name="Srivastava S."/>
            <person name="Dixit A."/>
            <person name="Pal A.K."/>
            <person name="Ghazi I.A."/>
            <person name="Yadav M."/>
            <person name="Pandit A."/>
            <person name="Bhargava A."/>
            <person name="Sureshbabu K."/>
            <person name="Batra K."/>
            <person name="Sharma T.R."/>
            <person name="Mohapatra T."/>
            <person name="Singh N.K."/>
            <person name="Messing J."/>
            <person name="Nelson A.B."/>
            <person name="Fuks G."/>
            <person name="Kavchok S."/>
            <person name="Keizer G."/>
            <person name="Linton E."/>
            <person name="Llaca V."/>
            <person name="Song R."/>
            <person name="Tanyolac B."/>
            <person name="Young S."/>
            <person name="Ho-Il K."/>
            <person name="Hahn J.H."/>
            <person name="Sangsakoo G."/>
            <person name="Vanavichit A."/>
            <person name="de Mattos Luiz.A.T."/>
            <person name="Zimmer P.D."/>
            <person name="Malone G."/>
            <person name="Dellagostin O."/>
            <person name="de Oliveira A.C."/>
            <person name="Bevan M."/>
            <person name="Bancroft I."/>
            <person name="Minx P."/>
            <person name="Cordum H."/>
            <person name="Wilson R."/>
            <person name="Cheng Z."/>
            <person name="Jin W."/>
            <person name="Jiang J."/>
            <person name="Leong S.A."/>
            <person name="Iwama H."/>
            <person name="Gojobori T."/>
            <person name="Itoh T."/>
            <person name="Niimura Y."/>
            <person name="Fujii Y."/>
            <person name="Habara T."/>
            <person name="Sakai H."/>
            <person name="Sato Y."/>
            <person name="Wilson G."/>
            <person name="Kumar K."/>
            <person name="McCouch S."/>
            <person name="Juretic N."/>
            <person name="Hoen D."/>
            <person name="Wright S."/>
            <person name="Bruskiewich R."/>
            <person name="Bureau T."/>
            <person name="Miyao A."/>
            <person name="Hirochika H."/>
            <person name="Nishikawa T."/>
            <person name="Kadowaki K."/>
            <person name="Sugiura M."/>
            <person name="Burr B."/>
            <person name="Sasaki T."/>
        </authorList>
    </citation>
    <scope>NUCLEOTIDE SEQUENCE [LARGE SCALE GENOMIC DNA]</scope>
    <source>
        <strain evidence="2">cv. Nipponbare</strain>
    </source>
</reference>
<sequence length="97" mass="10278">MLSLSGVAPLAKVQSNPCTSVAVISVTIRKPQLRPAHILRPAPNGIRPKSAPLTSTSACILPGRNREGWYCSGSGHWVGSRAIAQTLTRRVAPLGIR</sequence>
<dbReference type="PaxDb" id="39947-A0A0P0XSN9"/>
<name>A0A0P0XSN9_ORYSJ</name>
<accession>A0A0P0XSN9</accession>
<keyword evidence="2" id="KW-1185">Reference proteome</keyword>
<protein>
    <submittedName>
        <fullName evidence="1">Os10g0320201 protein</fullName>
    </submittedName>
</protein>
<dbReference type="Proteomes" id="UP000059680">
    <property type="component" value="Chromosome 10"/>
</dbReference>
<reference evidence="1 2" key="2">
    <citation type="journal article" date="2013" name="Plant Cell Physiol.">
        <title>Rice Annotation Project Database (RAP-DB): an integrative and interactive database for rice genomics.</title>
        <authorList>
            <person name="Sakai H."/>
            <person name="Lee S.S."/>
            <person name="Tanaka T."/>
            <person name="Numa H."/>
            <person name="Kim J."/>
            <person name="Kawahara Y."/>
            <person name="Wakimoto H."/>
            <person name="Yang C.C."/>
            <person name="Iwamoto M."/>
            <person name="Abe T."/>
            <person name="Yamada Y."/>
            <person name="Muto A."/>
            <person name="Inokuchi H."/>
            <person name="Ikemura T."/>
            <person name="Matsumoto T."/>
            <person name="Sasaki T."/>
            <person name="Itoh T."/>
        </authorList>
    </citation>
    <scope>NUCLEOTIDE SEQUENCE [LARGE SCALE GENOMIC DNA]</scope>
    <source>
        <strain evidence="2">cv. Nipponbare</strain>
    </source>
</reference>
<gene>
    <name evidence="1" type="ordered locus">Os10g0320201</name>
    <name evidence="1" type="ORF">OSNPB_100320201</name>
</gene>
<evidence type="ECO:0000313" key="1">
    <source>
        <dbReference type="EMBL" id="BAT10310.1"/>
    </source>
</evidence>
<dbReference type="Gramene" id="Os10t0320201-00">
    <property type="protein sequence ID" value="Os10t0320201-00"/>
    <property type="gene ID" value="Os10g0320201"/>
</dbReference>
<organism evidence="1 2">
    <name type="scientific">Oryza sativa subsp. japonica</name>
    <name type="common">Rice</name>
    <dbReference type="NCBI Taxonomy" id="39947"/>
    <lineage>
        <taxon>Eukaryota</taxon>
        <taxon>Viridiplantae</taxon>
        <taxon>Streptophyta</taxon>
        <taxon>Embryophyta</taxon>
        <taxon>Tracheophyta</taxon>
        <taxon>Spermatophyta</taxon>
        <taxon>Magnoliopsida</taxon>
        <taxon>Liliopsida</taxon>
        <taxon>Poales</taxon>
        <taxon>Poaceae</taxon>
        <taxon>BOP clade</taxon>
        <taxon>Oryzoideae</taxon>
        <taxon>Oryzeae</taxon>
        <taxon>Oryzinae</taxon>
        <taxon>Oryza</taxon>
        <taxon>Oryza sativa</taxon>
    </lineage>
</organism>
<dbReference type="AlphaFoldDB" id="A0A0P0XSN9"/>
<reference evidence="1 2" key="3">
    <citation type="journal article" date="2013" name="Rice">
        <title>Improvement of the Oryza sativa Nipponbare reference genome using next generation sequence and optical map data.</title>
        <authorList>
            <person name="Kawahara Y."/>
            <person name="de la Bastide M."/>
            <person name="Hamilton J.P."/>
            <person name="Kanamori H."/>
            <person name="McCombie W.R."/>
            <person name="Ouyang S."/>
            <person name="Schwartz D.C."/>
            <person name="Tanaka T."/>
            <person name="Wu J."/>
            <person name="Zhou S."/>
            <person name="Childs K.L."/>
            <person name="Davidson R.M."/>
            <person name="Lin H."/>
            <person name="Quesada-Ocampo L."/>
            <person name="Vaillancourt B."/>
            <person name="Sakai H."/>
            <person name="Lee S.S."/>
            <person name="Kim J."/>
            <person name="Numa H."/>
            <person name="Itoh T."/>
            <person name="Buell C.R."/>
            <person name="Matsumoto T."/>
        </authorList>
    </citation>
    <scope>NUCLEOTIDE SEQUENCE [LARGE SCALE GENOMIC DNA]</scope>
    <source>
        <strain evidence="2">cv. Nipponbare</strain>
    </source>
</reference>
<proteinExistence type="predicted"/>